<accession>A0A813FQS7</accession>
<dbReference type="Gene3D" id="3.80.10.10">
    <property type="entry name" value="Ribonuclease Inhibitor"/>
    <property type="match status" value="1"/>
</dbReference>
<gene>
    <name evidence="2" type="ORF">PGLA1383_LOCUS33527</name>
</gene>
<dbReference type="InterPro" id="IPR032675">
    <property type="entry name" value="LRR_dom_sf"/>
</dbReference>
<proteinExistence type="predicted"/>
<dbReference type="OrthoDB" id="10683719at2759"/>
<dbReference type="EMBL" id="CAJNNV010025717">
    <property type="protein sequence ID" value="CAE8615818.1"/>
    <property type="molecule type" value="Genomic_DNA"/>
</dbReference>
<organism evidence="2 3">
    <name type="scientific">Polarella glacialis</name>
    <name type="common">Dinoflagellate</name>
    <dbReference type="NCBI Taxonomy" id="89957"/>
    <lineage>
        <taxon>Eukaryota</taxon>
        <taxon>Sar</taxon>
        <taxon>Alveolata</taxon>
        <taxon>Dinophyceae</taxon>
        <taxon>Suessiales</taxon>
        <taxon>Suessiaceae</taxon>
        <taxon>Polarella</taxon>
    </lineage>
</organism>
<keyword evidence="3" id="KW-1185">Reference proteome</keyword>
<dbReference type="Proteomes" id="UP000654075">
    <property type="component" value="Unassembled WGS sequence"/>
</dbReference>
<evidence type="ECO:0000313" key="2">
    <source>
        <dbReference type="EMBL" id="CAE8615818.1"/>
    </source>
</evidence>
<sequence>MSAPEAPSRRHWVLWPSSWPSSDLVCDSSSSSRSPSHCGGSIGKRSSTMCAEMLRQLWRGALGVTDGSDGAGPGRTRSSSVSLASTAANVMEASSIRLWAQLPPEAMTLVLEQLCLRHRAACRRACRSLDEAAKSSLAAVRSADFRLIGLGAGDDRGGGFDCRLAAGTALPFGSSAPSNLSALGCWSSPVFESSGSGEQPAEAPAANMLRLLRQQRARVFGARGVLGEVLARQVLEAACAAEDLAWPATSLEPEAVALALDQALRVAKEAENPLSDVSALFGGGSSSSSSPLPCLRAGLRLALQAQGWPCGLPTAPRKRLSEQGLGGNTPSSSEVSPESNEAVTSLALARRALAARPPLRRCWDAVFRHAWQLRELQLGSFADDALLSAAGSQLPSLQRLDVSESLSITDEGIRRLAEGCKCLLSVDLTHCHGTTYGSVFWLRQSSQHPDELLIRRQPAWLDGVFECPWGEKHMYWPDGTFCFSRDRESEGWVSRLWRRTRGGIGGRAWLEDRMTYCDLRDEQKGVQLMLPEGEDQSCEAALGDDDASLREVRVVQWFSVESGEGDRQQFPSRGVWGSIPLGRSVLAQMQDGGQVLLSRMKVRPLADLASGSPQVAPPEALRTRLWRRLACSDQAVAEELGFDLRPDLLPDLATDVVADDNDMDELDELDEFDAGSSDGG</sequence>
<reference evidence="2" key="1">
    <citation type="submission" date="2021-02" db="EMBL/GenBank/DDBJ databases">
        <authorList>
            <person name="Dougan E. K."/>
            <person name="Rhodes N."/>
            <person name="Thang M."/>
            <person name="Chan C."/>
        </authorList>
    </citation>
    <scope>NUCLEOTIDE SEQUENCE</scope>
</reference>
<comment type="caution">
    <text evidence="2">The sequence shown here is derived from an EMBL/GenBank/DDBJ whole genome shotgun (WGS) entry which is preliminary data.</text>
</comment>
<dbReference type="AlphaFoldDB" id="A0A813FQS7"/>
<feature type="region of interest" description="Disordered" evidence="1">
    <location>
        <begin position="319"/>
        <end position="339"/>
    </location>
</feature>
<evidence type="ECO:0000313" key="3">
    <source>
        <dbReference type="Proteomes" id="UP000654075"/>
    </source>
</evidence>
<evidence type="ECO:0000256" key="1">
    <source>
        <dbReference type="SAM" id="MobiDB-lite"/>
    </source>
</evidence>
<protein>
    <recommendedName>
        <fullName evidence="4">F-box domain-containing protein</fullName>
    </recommendedName>
</protein>
<name>A0A813FQS7_POLGL</name>
<evidence type="ECO:0008006" key="4">
    <source>
        <dbReference type="Google" id="ProtNLM"/>
    </source>
</evidence>
<dbReference type="SUPFAM" id="SSF52047">
    <property type="entry name" value="RNI-like"/>
    <property type="match status" value="1"/>
</dbReference>
<feature type="compositionally biased region" description="Low complexity" evidence="1">
    <location>
        <begin position="330"/>
        <end position="339"/>
    </location>
</feature>